<dbReference type="InterPro" id="IPR000172">
    <property type="entry name" value="GMC_OxRdtase_N"/>
</dbReference>
<keyword evidence="2" id="KW-0274">FAD</keyword>
<dbReference type="Pfam" id="PF00732">
    <property type="entry name" value="GMC_oxred_N"/>
    <property type="match status" value="1"/>
</dbReference>
<dbReference type="PIRSF" id="PIRSF000137">
    <property type="entry name" value="Alcohol_oxidase"/>
    <property type="match status" value="1"/>
</dbReference>
<name>A0A4V5N501_9PEZI</name>
<dbReference type="AlphaFoldDB" id="A0A4V5N501"/>
<dbReference type="Gene3D" id="3.30.560.10">
    <property type="entry name" value="Glucose Oxidase, domain 3"/>
    <property type="match status" value="1"/>
</dbReference>
<dbReference type="InterPro" id="IPR012132">
    <property type="entry name" value="GMC_OxRdtase"/>
</dbReference>
<dbReference type="PROSITE" id="PS00624">
    <property type="entry name" value="GMC_OXRED_2"/>
    <property type="match status" value="1"/>
</dbReference>
<reference evidence="5 6" key="1">
    <citation type="submission" date="2017-03" db="EMBL/GenBank/DDBJ databases">
        <title>Genomes of endolithic fungi from Antarctica.</title>
        <authorList>
            <person name="Coleine C."/>
            <person name="Masonjones S."/>
            <person name="Stajich J.E."/>
        </authorList>
    </citation>
    <scope>NUCLEOTIDE SEQUENCE [LARGE SCALE GENOMIC DNA]</scope>
    <source>
        <strain evidence="5 6">CCFEE 6315</strain>
    </source>
</reference>
<dbReference type="EMBL" id="NAJL01000022">
    <property type="protein sequence ID" value="TKA27619.1"/>
    <property type="molecule type" value="Genomic_DNA"/>
</dbReference>
<accession>A0A4V5N501</accession>
<evidence type="ECO:0000256" key="1">
    <source>
        <dbReference type="ARBA" id="ARBA00010790"/>
    </source>
</evidence>
<proteinExistence type="inferred from homology"/>
<keyword evidence="6" id="KW-1185">Reference proteome</keyword>
<feature type="binding site" evidence="2">
    <location>
        <position position="332"/>
    </location>
    <ligand>
        <name>FAD</name>
        <dbReference type="ChEBI" id="CHEBI:57692"/>
    </ligand>
</feature>
<dbReference type="InterPro" id="IPR036188">
    <property type="entry name" value="FAD/NAD-bd_sf"/>
</dbReference>
<feature type="domain" description="Glucose-methanol-choline oxidoreductase N-terminal" evidence="4">
    <location>
        <begin position="385"/>
        <end position="399"/>
    </location>
</feature>
<dbReference type="Pfam" id="PF05199">
    <property type="entry name" value="GMC_oxred_C"/>
    <property type="match status" value="1"/>
</dbReference>
<dbReference type="GO" id="GO:0050660">
    <property type="term" value="F:flavin adenine dinucleotide binding"/>
    <property type="evidence" value="ECO:0007669"/>
    <property type="project" value="InterPro"/>
</dbReference>
<sequence>MLLKQSIGLLGVLAFASATASSHEHLHNARHSHDRRSTNNETIVYGYDRQTEYDYVVVGSGPGGGPLASRLALAGFKVLLVDAGEDSGNDITPQVPALQLQSTEYDPQKWDYFVHHYSDLERQEKDSKMVYERNNGSLYVGLEPPSDATPLGILYPRAGTLGGCSAHNAMITIYPYEDDWSYIQNLTGDDSWAPDRMRTYFEKLEKCEYLPNTAVGHGFTGWLKTSLTSLSLVVEDQKLLSLIVSAATAMGQTVLTELISTVTGLAHVLTTDLNSGLPGRDTNTGVYQVPLTVDGATSKRTGPRDFILSVANAVDSDGNRKYHLDVALKTFVTKVNFDTSSSTPRATGVDFVQGQSLYSADRRYTGASGSSGSVDAKKEVILSAGTFETPKLLKLSGVGPRDELEKFGIEVIKDLPGVGTNLQDRYEVGLIGEAPTDFTITKDCTFGYSSPDPCLEQWESGLTVIDRGTYATNGIAVAITKKSSTAGEADRSSDPDLLISGAPANFKGYFPGYSYDSLKDARHWVWIILKARARNTAGFVNLTSTDARHMPKITMNSFDTGTTVDGADEKDLQALYEATEFSRKMFDDLIPLDGSFSETWPGRNVSSEADVKQFIKDEAWGHHASCTCPIGSDDDPMAVLDTNFNVRGVDGLRVVDASSFPKIPGYYIALPIYMLSEKAADVIVNGS</sequence>
<dbReference type="InterPro" id="IPR007867">
    <property type="entry name" value="GMC_OxRtase_C"/>
</dbReference>
<dbReference type="SUPFAM" id="SSF51905">
    <property type="entry name" value="FAD/NAD(P)-binding domain"/>
    <property type="match status" value="1"/>
</dbReference>
<keyword evidence="2" id="KW-0285">Flavoprotein</keyword>
<evidence type="ECO:0000256" key="3">
    <source>
        <dbReference type="SAM" id="SignalP"/>
    </source>
</evidence>
<comment type="similarity">
    <text evidence="1">Belongs to the GMC oxidoreductase family.</text>
</comment>
<protein>
    <recommendedName>
        <fullName evidence="4">Glucose-methanol-choline oxidoreductase N-terminal domain-containing protein</fullName>
    </recommendedName>
</protein>
<evidence type="ECO:0000313" key="6">
    <source>
        <dbReference type="Proteomes" id="UP000308549"/>
    </source>
</evidence>
<feature type="chain" id="PRO_5020951687" description="Glucose-methanol-choline oxidoreductase N-terminal domain-containing protein" evidence="3">
    <location>
        <begin position="23"/>
        <end position="687"/>
    </location>
</feature>
<evidence type="ECO:0000259" key="4">
    <source>
        <dbReference type="PROSITE" id="PS00624"/>
    </source>
</evidence>
<dbReference type="GO" id="GO:0016614">
    <property type="term" value="F:oxidoreductase activity, acting on CH-OH group of donors"/>
    <property type="evidence" value="ECO:0007669"/>
    <property type="project" value="InterPro"/>
</dbReference>
<dbReference type="Gene3D" id="3.50.50.60">
    <property type="entry name" value="FAD/NAD(P)-binding domain"/>
    <property type="match status" value="1"/>
</dbReference>
<dbReference type="Proteomes" id="UP000308549">
    <property type="component" value="Unassembled WGS sequence"/>
</dbReference>
<organism evidence="5 6">
    <name type="scientific">Salinomyces thailandicus</name>
    <dbReference type="NCBI Taxonomy" id="706561"/>
    <lineage>
        <taxon>Eukaryota</taxon>
        <taxon>Fungi</taxon>
        <taxon>Dikarya</taxon>
        <taxon>Ascomycota</taxon>
        <taxon>Pezizomycotina</taxon>
        <taxon>Dothideomycetes</taxon>
        <taxon>Dothideomycetidae</taxon>
        <taxon>Mycosphaerellales</taxon>
        <taxon>Teratosphaeriaceae</taxon>
        <taxon>Salinomyces</taxon>
    </lineage>
</organism>
<dbReference type="PANTHER" id="PTHR11552">
    <property type="entry name" value="GLUCOSE-METHANOL-CHOLINE GMC OXIDOREDUCTASE"/>
    <property type="match status" value="1"/>
</dbReference>
<dbReference type="OrthoDB" id="269227at2759"/>
<evidence type="ECO:0000313" key="5">
    <source>
        <dbReference type="EMBL" id="TKA27619.1"/>
    </source>
</evidence>
<comment type="cofactor">
    <cofactor evidence="2">
        <name>FAD</name>
        <dbReference type="ChEBI" id="CHEBI:57692"/>
    </cofactor>
</comment>
<dbReference type="SUPFAM" id="SSF54373">
    <property type="entry name" value="FAD-linked reductases, C-terminal domain"/>
    <property type="match status" value="1"/>
</dbReference>
<feature type="signal peptide" evidence="3">
    <location>
        <begin position="1"/>
        <end position="22"/>
    </location>
</feature>
<evidence type="ECO:0000256" key="2">
    <source>
        <dbReference type="PIRSR" id="PIRSR000137-2"/>
    </source>
</evidence>
<comment type="caution">
    <text evidence="5">The sequence shown here is derived from an EMBL/GenBank/DDBJ whole genome shotgun (WGS) entry which is preliminary data.</text>
</comment>
<keyword evidence="3" id="KW-0732">Signal</keyword>
<gene>
    <name evidence="5" type="ORF">B0A50_04451</name>
</gene>
<dbReference type="PANTHER" id="PTHR11552:SF213">
    <property type="entry name" value="DEHYDROGENASE, PUTATIVE-RELATED"/>
    <property type="match status" value="1"/>
</dbReference>